<protein>
    <recommendedName>
        <fullName evidence="4">MACPF domain-containing protein</fullName>
    </recommendedName>
</protein>
<dbReference type="Proteomes" id="UP001159427">
    <property type="component" value="Unassembled WGS sequence"/>
</dbReference>
<gene>
    <name evidence="2" type="ORF">PEVE_00041558</name>
</gene>
<dbReference type="EMBL" id="CALNXI010000793">
    <property type="protein sequence ID" value="CAH3140090.1"/>
    <property type="molecule type" value="Genomic_DNA"/>
</dbReference>
<reference evidence="2 3" key="1">
    <citation type="submission" date="2022-05" db="EMBL/GenBank/DDBJ databases">
        <authorList>
            <consortium name="Genoscope - CEA"/>
            <person name="William W."/>
        </authorList>
    </citation>
    <scope>NUCLEOTIDE SEQUENCE [LARGE SCALE GENOMIC DNA]</scope>
</reference>
<proteinExistence type="predicted"/>
<evidence type="ECO:0000313" key="3">
    <source>
        <dbReference type="Proteomes" id="UP001159427"/>
    </source>
</evidence>
<keyword evidence="3" id="KW-1185">Reference proteome</keyword>
<feature type="region of interest" description="Disordered" evidence="1">
    <location>
        <begin position="200"/>
        <end position="222"/>
    </location>
</feature>
<evidence type="ECO:0008006" key="4">
    <source>
        <dbReference type="Google" id="ProtNLM"/>
    </source>
</evidence>
<feature type="region of interest" description="Disordered" evidence="1">
    <location>
        <begin position="1"/>
        <end position="20"/>
    </location>
</feature>
<organism evidence="2 3">
    <name type="scientific">Porites evermanni</name>
    <dbReference type="NCBI Taxonomy" id="104178"/>
    <lineage>
        <taxon>Eukaryota</taxon>
        <taxon>Metazoa</taxon>
        <taxon>Cnidaria</taxon>
        <taxon>Anthozoa</taxon>
        <taxon>Hexacorallia</taxon>
        <taxon>Scleractinia</taxon>
        <taxon>Fungiina</taxon>
        <taxon>Poritidae</taxon>
        <taxon>Porites</taxon>
    </lineage>
</organism>
<evidence type="ECO:0000313" key="2">
    <source>
        <dbReference type="EMBL" id="CAH3140090.1"/>
    </source>
</evidence>
<sequence length="752" mass="84061">MAGRRNRGNVPLHEEDDNRMEELEKLRELTKEGDPTECEGLIREFHKKVLAVKKPETRDNLLAELKKFSSCGLSKELQEKISERGLSLEGLNLVLQYLTTTNDLAQYLFACSEEDVKKDGLEVVKRKLGPSLEVLGGLVSKNIDTNKAWVERLVNAVPSLQSLARISISDLTTLCEEGEGTASPGEMDVVRNLIKVAESRSRQLSTREEEPDKGGKEEKGNIIDEEKLEKARALMKEAKEEAAKQSAEAKEAVQKKMDDITKILQLPSDWSKQENGTDQKQLLNEMDKMIGQFDNVVEVGGPYKSDIEVVEKASGGRALCGIYFSQYVPSRTAERPLITKPAKVTLCSPNNSQQIRYLKFSESRAAANYVQTVKSSSTNIGYSVGGFASLFVGEVHGSYGSSQEEGSVFSKKAKTNSASVLQYIWVATKTFKIEQEQMRLSMSARKMVMSIKKYGDPNQRQEAARNFMTRYGSHLPAGLHTLGGVLFNTVDAESADEVETSQLTSKAAQHLQNQISVGFLGGAFGIGASVSVDHTSSTGSTVATHQETDKTSYTFAIQSMGPAATNPVTFSKLLANNSTWALIDRGDHNAYIPVWELIRDLGSGYDEVAQILQDTWNEDEKINRKKSLKVEFKIMSLIKKDLEIRRDEYTRRKPDKESFGYFPANGAPMTFSFPTLNLSREEAYQTAFEIIMEDPRYRICEIALSAGDKYTVRCWKAVDAEKMRFENAKGEHILFYSDLIFRWKDDIPKALF</sequence>
<accession>A0ABN8PAZ7</accession>
<comment type="caution">
    <text evidence="2">The sequence shown here is derived from an EMBL/GenBank/DDBJ whole genome shotgun (WGS) entry which is preliminary data.</text>
</comment>
<evidence type="ECO:0000256" key="1">
    <source>
        <dbReference type="SAM" id="MobiDB-lite"/>
    </source>
</evidence>
<name>A0ABN8PAZ7_9CNID</name>